<gene>
    <name evidence="10" type="ORF">LSAA_1418</name>
</gene>
<evidence type="ECO:0000259" key="9">
    <source>
        <dbReference type="Pfam" id="PF13330"/>
    </source>
</evidence>
<reference evidence="10" key="1">
    <citation type="submission" date="2021-02" db="EMBL/GenBank/DDBJ databases">
        <authorList>
            <person name="Bekaert M."/>
        </authorList>
    </citation>
    <scope>NUCLEOTIDE SEQUENCE</scope>
    <source>
        <strain evidence="10">IoA-00</strain>
    </source>
</reference>
<evidence type="ECO:0000256" key="1">
    <source>
        <dbReference type="ARBA" id="ARBA00004613"/>
    </source>
</evidence>
<proteinExistence type="predicted"/>
<evidence type="ECO:0000256" key="5">
    <source>
        <dbReference type="ARBA" id="ARBA00023157"/>
    </source>
</evidence>
<organism evidence="10 11">
    <name type="scientific">Lepeophtheirus salmonis</name>
    <name type="common">Salmon louse</name>
    <name type="synonym">Caligus salmonis</name>
    <dbReference type="NCBI Taxonomy" id="72036"/>
    <lineage>
        <taxon>Eukaryota</taxon>
        <taxon>Metazoa</taxon>
        <taxon>Ecdysozoa</taxon>
        <taxon>Arthropoda</taxon>
        <taxon>Crustacea</taxon>
        <taxon>Multicrustacea</taxon>
        <taxon>Hexanauplia</taxon>
        <taxon>Copepoda</taxon>
        <taxon>Siphonostomatoida</taxon>
        <taxon>Caligidae</taxon>
        <taxon>Lepeophtheirus</taxon>
    </lineage>
</organism>
<feature type="chain" id="PRO_5043478894" evidence="8">
    <location>
        <begin position="25"/>
        <end position="1120"/>
    </location>
</feature>
<accession>A0A7R8CFA1</accession>
<dbReference type="SMART" id="SM00209">
    <property type="entry name" value="TSP1"/>
    <property type="match status" value="6"/>
</dbReference>
<dbReference type="Pfam" id="PF13330">
    <property type="entry name" value="Mucin2_WxxW"/>
    <property type="match status" value="2"/>
</dbReference>
<dbReference type="EMBL" id="HG994580">
    <property type="protein sequence ID" value="CAF2749983.1"/>
    <property type="molecule type" value="Genomic_DNA"/>
</dbReference>
<dbReference type="GO" id="GO:0005576">
    <property type="term" value="C:extracellular region"/>
    <property type="evidence" value="ECO:0007669"/>
    <property type="project" value="UniProtKB-SubCell"/>
</dbReference>
<keyword evidence="5" id="KW-1015">Disulfide bond</keyword>
<feature type="domain" description="WxxW" evidence="9">
    <location>
        <begin position="232"/>
        <end position="334"/>
    </location>
</feature>
<dbReference type="Pfam" id="PF00090">
    <property type="entry name" value="TSP_1"/>
    <property type="match status" value="6"/>
</dbReference>
<evidence type="ECO:0000313" key="11">
    <source>
        <dbReference type="Proteomes" id="UP000675881"/>
    </source>
</evidence>
<keyword evidence="11" id="KW-1185">Reference proteome</keyword>
<dbReference type="InterPro" id="IPR052065">
    <property type="entry name" value="Compl_asym_regulator"/>
</dbReference>
<evidence type="ECO:0000256" key="2">
    <source>
        <dbReference type="ARBA" id="ARBA00022525"/>
    </source>
</evidence>
<sequence>MSGNTAALVGFSLVFVSLCRIIVSDKFDETFKSRMGQISRISATSIFDLGKEMNAGETEFSDKSKMKPVRKKNSRLFRNAVRSARKLDASLNRWEHRDKILPNEPDGCGSPVCIVWEARIKRFPSVCALFKYMYDNSMQKTVIKVQKGGCEDAIEGKRYDATWGQVSHQCQYCSKDNKYGCNQKVCIHIENAARTFDNVCDAMTWLGPKTNVVKIAVGLGDCKTLYSQCIYTDWFDLEDPCHKGDYEHYEAIKNMFIDTGNGIQNFCPKGFLEGSLQGVTLDGIAYPKNVTFQIYQSDLALQCLNDVQPARASPPYYWNNEEVRCRDFKIRFCCRLLYGTPAALFSENKVEALSLDSPELSGKTLFDNCEWRSFISSDYAVKRGDIETRAVHVRYRKTSACGSSTRSYAMIIDARLRSNDTPADETGEIITKYTPWFGFYCDHINNKPYGKRCSDYKVRYCCSKRVQEAAQWGDWTDYSKCSKSCGGGHQTRTRSCIKKRGNKQNCFGILQNKFSNQKRDCNIIPCPKQFHWTDWTAWTQCSASCGDGTRHRARGCYPSNNGGEDCPPKVDKRYKEVQECSTEKCPDPQWIKWQNWASCSKTCGTGMRTRERICIDINNYNKPSNNCPGPQEHEEACFEHHCPIDGGWSTWQNWGECNRACGEGGKRPKRSPVQCTAFIRNGVFWSPCSVSCGNGPGVGTVERNRHIYQEAKYGGIKCGGIKREIKNCIHCNYTKNIQMEDIQNCIPYCPIDCVWEEWGQITGKCVICWGNQAGQFPKAVAKLRSRKKIRFVYIPPGNGGKECILSDGQNRQKDQFYEEAVLPCKVSEEIERPQKNEHFDTYKCKSTMVQGKPFFESWTMWSGCTAVCGRDGIQKRTRVCVGGSSKECESYTKFKSDETMPCPSVCDPPEWTMWENWSKCEVTCGIGQVARRRTCMADNRDKKFRKEAITCIGIQREQKKCDMGACGSKHDIDYEGEDSTGISGQWPSDYKLVEANHETVNLNSTKQDEDSLLVQNLEQQQPYDTKQHTKQTIGSPKDTMKPIESFRGLSSNGNKSIGVGERAEDFSYDAYESGVKSKRRYRQIYSKLSELNDFINEMTQSSGSILNNDNQWKFPKKIKE</sequence>
<dbReference type="SUPFAM" id="SSF82895">
    <property type="entry name" value="TSP-1 type 1 repeat"/>
    <property type="match status" value="6"/>
</dbReference>
<comment type="subcellular location">
    <subcellularLocation>
        <location evidence="1">Secreted</location>
    </subcellularLocation>
</comment>
<evidence type="ECO:0000256" key="4">
    <source>
        <dbReference type="ARBA" id="ARBA00022737"/>
    </source>
</evidence>
<evidence type="ECO:0000256" key="3">
    <source>
        <dbReference type="ARBA" id="ARBA00022729"/>
    </source>
</evidence>
<dbReference type="Gene3D" id="2.20.100.10">
    <property type="entry name" value="Thrombospondin type-1 (TSP1) repeat"/>
    <property type="match status" value="6"/>
</dbReference>
<evidence type="ECO:0000256" key="8">
    <source>
        <dbReference type="SAM" id="SignalP"/>
    </source>
</evidence>
<feature type="region of interest" description="Disordered" evidence="7">
    <location>
        <begin position="1022"/>
        <end position="1041"/>
    </location>
</feature>
<feature type="domain" description="WxxW" evidence="9">
    <location>
        <begin position="371"/>
        <end position="462"/>
    </location>
</feature>
<dbReference type="PANTHER" id="PTHR22906:SF21">
    <property type="entry name" value="SEMA DOMAIN-CONTAINING PROTEIN"/>
    <property type="match status" value="1"/>
</dbReference>
<dbReference type="OrthoDB" id="446173at2759"/>
<feature type="compositionally biased region" description="Polar residues" evidence="7">
    <location>
        <begin position="1022"/>
        <end position="1034"/>
    </location>
</feature>
<evidence type="ECO:0000313" key="10">
    <source>
        <dbReference type="EMBL" id="CAF2749983.1"/>
    </source>
</evidence>
<dbReference type="InterPro" id="IPR025155">
    <property type="entry name" value="WxxW_domain"/>
</dbReference>
<dbReference type="Proteomes" id="UP000675881">
    <property type="component" value="Chromosome 1"/>
</dbReference>
<name>A0A7R8CFA1_LEPSM</name>
<evidence type="ECO:0000256" key="7">
    <source>
        <dbReference type="SAM" id="MobiDB-lite"/>
    </source>
</evidence>
<keyword evidence="4" id="KW-0677">Repeat</keyword>
<dbReference type="InterPro" id="IPR036383">
    <property type="entry name" value="TSP1_rpt_sf"/>
</dbReference>
<keyword evidence="2" id="KW-0964">Secreted</keyword>
<dbReference type="InterPro" id="IPR000884">
    <property type="entry name" value="TSP1_rpt"/>
</dbReference>
<keyword evidence="3 8" id="KW-0732">Signal</keyword>
<dbReference type="AlphaFoldDB" id="A0A7R8CFA1"/>
<evidence type="ECO:0000256" key="6">
    <source>
        <dbReference type="ARBA" id="ARBA00023180"/>
    </source>
</evidence>
<protein>
    <submittedName>
        <fullName evidence="10">(salmon louse) hypothetical protein</fullName>
    </submittedName>
</protein>
<keyword evidence="6" id="KW-0325">Glycoprotein</keyword>
<dbReference type="PANTHER" id="PTHR22906">
    <property type="entry name" value="PROPERDIN"/>
    <property type="match status" value="1"/>
</dbReference>
<dbReference type="PROSITE" id="PS50092">
    <property type="entry name" value="TSP1"/>
    <property type="match status" value="5"/>
</dbReference>
<feature type="signal peptide" evidence="8">
    <location>
        <begin position="1"/>
        <end position="24"/>
    </location>
</feature>